<name>A0A183LPE7_9TREM</name>
<proteinExistence type="predicted"/>
<organism evidence="1 2">
    <name type="scientific">Schistosoma margrebowiei</name>
    <dbReference type="NCBI Taxonomy" id="48269"/>
    <lineage>
        <taxon>Eukaryota</taxon>
        <taxon>Metazoa</taxon>
        <taxon>Spiralia</taxon>
        <taxon>Lophotrochozoa</taxon>
        <taxon>Platyhelminthes</taxon>
        <taxon>Trematoda</taxon>
        <taxon>Digenea</taxon>
        <taxon>Strigeidida</taxon>
        <taxon>Schistosomatoidea</taxon>
        <taxon>Schistosomatidae</taxon>
        <taxon>Schistosoma</taxon>
    </lineage>
</organism>
<dbReference type="EMBL" id="UZAI01001994">
    <property type="protein sequence ID" value="VDO67272.1"/>
    <property type="molecule type" value="Genomic_DNA"/>
</dbReference>
<evidence type="ECO:0000313" key="1">
    <source>
        <dbReference type="EMBL" id="VDO67272.1"/>
    </source>
</evidence>
<evidence type="ECO:0000313" key="2">
    <source>
        <dbReference type="Proteomes" id="UP000277204"/>
    </source>
</evidence>
<reference evidence="1 2" key="1">
    <citation type="submission" date="2018-11" db="EMBL/GenBank/DDBJ databases">
        <authorList>
            <consortium name="Pathogen Informatics"/>
        </authorList>
    </citation>
    <scope>NUCLEOTIDE SEQUENCE [LARGE SCALE GENOMIC DNA]</scope>
    <source>
        <strain evidence="1 2">Zambia</strain>
    </source>
</reference>
<dbReference type="Proteomes" id="UP000277204">
    <property type="component" value="Unassembled WGS sequence"/>
</dbReference>
<sequence>MKTLKINSTIGCSQSSEVPNKGPDILMGDFNAKVGTDNTGYEDIMGRHRLGERKENGKRFANLCVVNKLVIRIEF</sequence>
<keyword evidence="2" id="KW-1185">Reference proteome</keyword>
<gene>
    <name evidence="1" type="ORF">SMRZ_LOCUS5672</name>
</gene>
<dbReference type="AlphaFoldDB" id="A0A183LPE7"/>
<accession>A0A183LPE7</accession>
<protein>
    <submittedName>
        <fullName evidence="1">Uncharacterized protein</fullName>
    </submittedName>
</protein>